<dbReference type="Gene3D" id="3.40.50.300">
    <property type="entry name" value="P-loop containing nucleotide triphosphate hydrolases"/>
    <property type="match status" value="1"/>
</dbReference>
<feature type="domain" description="Schlafen group 3-like DNA/RNA helicase" evidence="1">
    <location>
        <begin position="236"/>
        <end position="618"/>
    </location>
</feature>
<dbReference type="AlphaFoldDB" id="A0AA41YIW2"/>
<dbReference type="EMBL" id="JAPDNT010000003">
    <property type="protein sequence ID" value="MCW3474441.1"/>
    <property type="molecule type" value="Genomic_DNA"/>
</dbReference>
<dbReference type="Pfam" id="PF09848">
    <property type="entry name" value="SLFN-g3_helicase"/>
    <property type="match status" value="1"/>
</dbReference>
<sequence>MRVDAFLAADMQALVHRLAYDDARRFRRNESQQLRAWQVSIACLRAALADWPQAADWHLLLEYPMRRLGRRIDAVLVTGRAVLVLEFKVGRDRFDAADRQQVEDYALDLQDFHALSRNHPIVPILVATEAEPGPVTWPLLIAGVAPVLDASRASLPGLLRDLWQRMPRPSRDLPAAGWADAPYRPVPGIVDAACTLYSQHGVADIATALADARNLSATTDAILAAIGQARGGGHHAILFVTGIPGAGKTLCGLNTVFGAGRETGATFLTGNPTLVHVLREALARDAAASDRTQLRAARQRTKAAIQALPAFRDEYVRTGQHPPERVIVIDEAQRAWSAAHAIRKGRDREVALSDSEPGHLLDIMARHQDWAVIVCLVGNGQEIHDGEGGLAEWGAALAARPNWRVLAAPATLAATDVRQRLPALPGLRADAALHLDVPVRSIRNAAAAPWVDAVLANDAAGAWRIAESQGPLSFLLTRDLHSMRRFLRAAARGLRRCGLVGSSGARRLRADGMGAEVPHMDAGAVAHWFLDRWPDVRACDALEVVATEFSCQGLELDHVGLCWGGDLVRAGGRQSWLVRDFVGTKWQLPKGAEAIANRINTYRVLLTRARYQTVIWIPRGDADDATRTPRDFDAIADFLRACGVQELQSSAAASPAAAEPLLLV</sequence>
<dbReference type="RefSeq" id="WP_264713075.1">
    <property type="nucleotide sequence ID" value="NZ_JAPDNT010000003.1"/>
</dbReference>
<proteinExistence type="predicted"/>
<evidence type="ECO:0000259" key="1">
    <source>
        <dbReference type="Pfam" id="PF09848"/>
    </source>
</evidence>
<evidence type="ECO:0000313" key="3">
    <source>
        <dbReference type="Proteomes" id="UP001165679"/>
    </source>
</evidence>
<dbReference type="InterPro" id="IPR027417">
    <property type="entry name" value="P-loop_NTPase"/>
</dbReference>
<dbReference type="InterPro" id="IPR018647">
    <property type="entry name" value="SLFN_3-like_DNA/RNA_helicase"/>
</dbReference>
<name>A0AA41YIW2_9PROT</name>
<reference evidence="2" key="1">
    <citation type="submission" date="2022-09" db="EMBL/GenBank/DDBJ databases">
        <title>Rhodovastum sp. nov. RN2-1 isolated from soil in Seongnam, South Korea.</title>
        <authorList>
            <person name="Le N.T."/>
        </authorList>
    </citation>
    <scope>NUCLEOTIDE SEQUENCE</scope>
    <source>
        <strain evidence="2">RN2-1</strain>
    </source>
</reference>
<organism evidence="2 3">
    <name type="scientific">Limobrevibacterium gyesilva</name>
    <dbReference type="NCBI Taxonomy" id="2991712"/>
    <lineage>
        <taxon>Bacteria</taxon>
        <taxon>Pseudomonadati</taxon>
        <taxon>Pseudomonadota</taxon>
        <taxon>Alphaproteobacteria</taxon>
        <taxon>Acetobacterales</taxon>
        <taxon>Acetobacteraceae</taxon>
        <taxon>Limobrevibacterium</taxon>
    </lineage>
</organism>
<comment type="caution">
    <text evidence="2">The sequence shown here is derived from an EMBL/GenBank/DDBJ whole genome shotgun (WGS) entry which is preliminary data.</text>
</comment>
<dbReference type="Proteomes" id="UP001165679">
    <property type="component" value="Unassembled WGS sequence"/>
</dbReference>
<keyword evidence="3" id="KW-1185">Reference proteome</keyword>
<gene>
    <name evidence="2" type="ORF">OL599_07580</name>
</gene>
<protein>
    <submittedName>
        <fullName evidence="2">DUF2075 domain-containing protein</fullName>
    </submittedName>
</protein>
<reference evidence="2" key="2">
    <citation type="submission" date="2022-10" db="EMBL/GenBank/DDBJ databases">
        <authorList>
            <person name="Trinh H.N."/>
        </authorList>
    </citation>
    <scope>NUCLEOTIDE SEQUENCE</scope>
    <source>
        <strain evidence="2">RN2-1</strain>
    </source>
</reference>
<evidence type="ECO:0000313" key="2">
    <source>
        <dbReference type="EMBL" id="MCW3474441.1"/>
    </source>
</evidence>
<accession>A0AA41YIW2</accession>